<evidence type="ECO:0000256" key="1">
    <source>
        <dbReference type="ARBA" id="ARBA00022729"/>
    </source>
</evidence>
<dbReference type="Proteomes" id="UP000192448">
    <property type="component" value="Unassembled WGS sequence"/>
</dbReference>
<dbReference type="RefSeq" id="WP_095533796.1">
    <property type="nucleotide sequence ID" value="NZ_MVHF01000050.1"/>
</dbReference>
<keyword evidence="4" id="KW-1185">Reference proteome</keyword>
<gene>
    <name evidence="3" type="ORF">BST13_32015</name>
</gene>
<proteinExistence type="predicted"/>
<evidence type="ECO:0000313" key="3">
    <source>
        <dbReference type="EMBL" id="ORA26287.1"/>
    </source>
</evidence>
<evidence type="ECO:0000256" key="2">
    <source>
        <dbReference type="SAM" id="SignalP"/>
    </source>
</evidence>
<feature type="chain" id="PRO_5012100184" evidence="2">
    <location>
        <begin position="32"/>
        <end position="219"/>
    </location>
</feature>
<sequence>MKSVGFRVIGRAPAACAALALLAFTSGIATAEPKPMAAQNDTKSTRGGWSLNLTLANEVVNPVPNLAAAPNSREAFVTFEATAVASGGKTPLSDSSFTAGYQLGCQIDVSSGLQIGGGGAIAPAAAVGLSPGGPGVNVGLGGGLSGYLQTNLQPGVITDLPMASMPLSPGGSGMLDVTNLHIKADACGGPVTIRSFAYLRIGTDDERSEFAIYGDPIQI</sequence>
<dbReference type="InterPro" id="IPR015286">
    <property type="entry name" value="Porin_fam_mycobact-type"/>
</dbReference>
<keyword evidence="1 2" id="KW-0732">Signal</keyword>
<dbReference type="SUPFAM" id="SSF56959">
    <property type="entry name" value="Leukocidin-like"/>
    <property type="match status" value="1"/>
</dbReference>
<organism evidence="3 4">
    <name type="scientific">Mycobacterium aquaticum</name>
    <dbReference type="NCBI Taxonomy" id="1927124"/>
    <lineage>
        <taxon>Bacteria</taxon>
        <taxon>Bacillati</taxon>
        <taxon>Actinomycetota</taxon>
        <taxon>Actinomycetes</taxon>
        <taxon>Mycobacteriales</taxon>
        <taxon>Mycobacteriaceae</taxon>
        <taxon>Mycobacterium</taxon>
    </lineage>
</organism>
<name>A0A1X0A893_9MYCO</name>
<feature type="signal peptide" evidence="2">
    <location>
        <begin position="1"/>
        <end position="31"/>
    </location>
</feature>
<dbReference type="InterPro" id="IPR036435">
    <property type="entry name" value="Leukocidin/porin_MspA_sf"/>
</dbReference>
<accession>A0A1X0A893</accession>
<dbReference type="Pfam" id="PF09203">
    <property type="entry name" value="MspA"/>
    <property type="match status" value="1"/>
</dbReference>
<protein>
    <submittedName>
        <fullName evidence="3">MspA family protein</fullName>
    </submittedName>
</protein>
<evidence type="ECO:0000313" key="4">
    <source>
        <dbReference type="Proteomes" id="UP000192448"/>
    </source>
</evidence>
<dbReference type="AlphaFoldDB" id="A0A1X0A893"/>
<comment type="caution">
    <text evidence="3">The sequence shown here is derived from an EMBL/GenBank/DDBJ whole genome shotgun (WGS) entry which is preliminary data.</text>
</comment>
<dbReference type="Gene3D" id="2.60.40.1650">
    <property type="entry name" value="Porin MspA (Ig-like beta-sandwich domain)"/>
    <property type="match status" value="2"/>
</dbReference>
<dbReference type="EMBL" id="MVHF01000050">
    <property type="protein sequence ID" value="ORA26287.1"/>
    <property type="molecule type" value="Genomic_DNA"/>
</dbReference>
<reference evidence="3 4" key="1">
    <citation type="submission" date="2017-02" db="EMBL/GenBank/DDBJ databases">
        <title>The new phylogeny of genus Mycobacterium.</title>
        <authorList>
            <person name="Tortoli E."/>
            <person name="Trovato A."/>
            <person name="Cirillo D.M."/>
        </authorList>
    </citation>
    <scope>NUCLEOTIDE SEQUENCE [LARGE SCALE GENOMIC DNA]</scope>
    <source>
        <strain evidence="3 4">RW6</strain>
    </source>
</reference>
<dbReference type="OrthoDB" id="4406952at2"/>